<proteinExistence type="predicted"/>
<name>A0ABY6KMD9_9ARAC</name>
<organism evidence="1 2">
    <name type="scientific">Cordylochernes scorpioides</name>
    <dbReference type="NCBI Taxonomy" id="51811"/>
    <lineage>
        <taxon>Eukaryota</taxon>
        <taxon>Metazoa</taxon>
        <taxon>Ecdysozoa</taxon>
        <taxon>Arthropoda</taxon>
        <taxon>Chelicerata</taxon>
        <taxon>Arachnida</taxon>
        <taxon>Pseudoscorpiones</taxon>
        <taxon>Cheliferoidea</taxon>
        <taxon>Chernetidae</taxon>
        <taxon>Cordylochernes</taxon>
    </lineage>
</organism>
<dbReference type="Proteomes" id="UP001235939">
    <property type="component" value="Chromosome 07"/>
</dbReference>
<accession>A0ABY6KMD9</accession>
<dbReference type="EMBL" id="CP092869">
    <property type="protein sequence ID" value="UYV70030.1"/>
    <property type="molecule type" value="Genomic_DNA"/>
</dbReference>
<gene>
    <name evidence="1" type="ORF">LAZ67_7001535</name>
</gene>
<evidence type="ECO:0000313" key="2">
    <source>
        <dbReference type="Proteomes" id="UP001235939"/>
    </source>
</evidence>
<keyword evidence="2" id="KW-1185">Reference proteome</keyword>
<protein>
    <submittedName>
        <fullName evidence="1">Uncharacterized protein</fullName>
    </submittedName>
</protein>
<evidence type="ECO:0000313" key="1">
    <source>
        <dbReference type="EMBL" id="UYV70030.1"/>
    </source>
</evidence>
<sequence>MYFLEDSRRFYELLSPVLILLSLTVLQLKLAAETSGQRSKLWIFHKEETIPVQHRRRQKVLEEGTQESEMLLT</sequence>
<reference evidence="1 2" key="1">
    <citation type="submission" date="2022-01" db="EMBL/GenBank/DDBJ databases">
        <title>A chromosomal length assembly of Cordylochernes scorpioides.</title>
        <authorList>
            <person name="Zeh D."/>
            <person name="Zeh J."/>
        </authorList>
    </citation>
    <scope>NUCLEOTIDE SEQUENCE [LARGE SCALE GENOMIC DNA]</scope>
    <source>
        <strain evidence="1">IN4F17</strain>
        <tissue evidence="1">Whole Body</tissue>
    </source>
</reference>